<dbReference type="SUPFAM" id="SSF141571">
    <property type="entry name" value="Pentapeptide repeat-like"/>
    <property type="match status" value="1"/>
</dbReference>
<dbReference type="InterPro" id="IPR051082">
    <property type="entry name" value="Pentapeptide-BTB/POZ_domain"/>
</dbReference>
<sequence>MANQEHLDILRQGKKAWNQWRKEHADIQPDLSGAKLRDANLVWANLSRVNLSGASLVGADLKLADLSDANLRGANLYGADLTRAWLHRTDLTDANLNGVLLGPVLRKMPCSRKVDKCGTVFA</sequence>
<evidence type="ECO:0000313" key="2">
    <source>
        <dbReference type="Proteomes" id="UP000597444"/>
    </source>
</evidence>
<dbReference type="Gene3D" id="2.160.20.80">
    <property type="entry name" value="E3 ubiquitin-protein ligase SopA"/>
    <property type="match status" value="1"/>
</dbReference>
<proteinExistence type="predicted"/>
<reference evidence="1" key="1">
    <citation type="submission" date="2020-10" db="EMBL/GenBank/DDBJ databases">
        <title>Taxonomic study of unclassified bacteria belonging to the class Ktedonobacteria.</title>
        <authorList>
            <person name="Yabe S."/>
            <person name="Wang C.M."/>
            <person name="Zheng Y."/>
            <person name="Sakai Y."/>
            <person name="Cavaletti L."/>
            <person name="Monciardini P."/>
            <person name="Donadio S."/>
        </authorList>
    </citation>
    <scope>NUCLEOTIDE SEQUENCE</scope>
    <source>
        <strain evidence="1">ID150040</strain>
    </source>
</reference>
<dbReference type="AlphaFoldDB" id="A0A8J3N586"/>
<comment type="caution">
    <text evidence="1">The sequence shown here is derived from an EMBL/GenBank/DDBJ whole genome shotgun (WGS) entry which is preliminary data.</text>
</comment>
<organism evidence="1 2">
    <name type="scientific">Reticulibacter mediterranei</name>
    <dbReference type="NCBI Taxonomy" id="2778369"/>
    <lineage>
        <taxon>Bacteria</taxon>
        <taxon>Bacillati</taxon>
        <taxon>Chloroflexota</taxon>
        <taxon>Ktedonobacteria</taxon>
        <taxon>Ktedonobacterales</taxon>
        <taxon>Reticulibacteraceae</taxon>
        <taxon>Reticulibacter</taxon>
    </lineage>
</organism>
<keyword evidence="2" id="KW-1185">Reference proteome</keyword>
<dbReference type="RefSeq" id="WP_236064983.1">
    <property type="nucleotide sequence ID" value="NZ_BNJK01000001.1"/>
</dbReference>
<dbReference type="PANTHER" id="PTHR14136">
    <property type="entry name" value="BTB_POZ DOMAIN-CONTAINING PROTEIN KCTD9"/>
    <property type="match status" value="1"/>
</dbReference>
<dbReference type="Pfam" id="PF00805">
    <property type="entry name" value="Pentapeptide"/>
    <property type="match status" value="1"/>
</dbReference>
<evidence type="ECO:0000313" key="1">
    <source>
        <dbReference type="EMBL" id="GHO94907.1"/>
    </source>
</evidence>
<gene>
    <name evidence="1" type="ORF">KSF_049550</name>
</gene>
<accession>A0A8J3N586</accession>
<dbReference type="EMBL" id="BNJK01000001">
    <property type="protein sequence ID" value="GHO94907.1"/>
    <property type="molecule type" value="Genomic_DNA"/>
</dbReference>
<protein>
    <recommendedName>
        <fullName evidence="3">Pentapeptide repeat-containing protein</fullName>
    </recommendedName>
</protein>
<name>A0A8J3N586_9CHLR</name>
<dbReference type="PANTHER" id="PTHR14136:SF17">
    <property type="entry name" value="BTB_POZ DOMAIN-CONTAINING PROTEIN KCTD9"/>
    <property type="match status" value="1"/>
</dbReference>
<dbReference type="InterPro" id="IPR001646">
    <property type="entry name" value="5peptide_repeat"/>
</dbReference>
<dbReference type="Proteomes" id="UP000597444">
    <property type="component" value="Unassembled WGS sequence"/>
</dbReference>
<evidence type="ECO:0008006" key="3">
    <source>
        <dbReference type="Google" id="ProtNLM"/>
    </source>
</evidence>